<keyword evidence="5" id="KW-1185">Reference proteome</keyword>
<dbReference type="RefSeq" id="WP_254159780.1">
    <property type="nucleotide sequence ID" value="NZ_CP100355.1"/>
</dbReference>
<keyword evidence="2" id="KW-0812">Transmembrane</keyword>
<dbReference type="PANTHER" id="PTHR48090:SF7">
    <property type="entry name" value="RFBJ PROTEIN"/>
    <property type="match status" value="1"/>
</dbReference>
<dbReference type="Pfam" id="PF00535">
    <property type="entry name" value="Glycos_transf_2"/>
    <property type="match status" value="2"/>
</dbReference>
<proteinExistence type="predicted"/>
<feature type="transmembrane region" description="Helical" evidence="2">
    <location>
        <begin position="384"/>
        <end position="404"/>
    </location>
</feature>
<feature type="domain" description="Glycosyltransferase 2-like" evidence="3">
    <location>
        <begin position="9"/>
        <end position="54"/>
    </location>
</feature>
<evidence type="ECO:0000313" key="5">
    <source>
        <dbReference type="Proteomes" id="UP001056855"/>
    </source>
</evidence>
<accession>A0A9E7SYF7</accession>
<evidence type="ECO:0000256" key="2">
    <source>
        <dbReference type="SAM" id="Phobius"/>
    </source>
</evidence>
<protein>
    <submittedName>
        <fullName evidence="4">Glycosyltransferase family 2 protein</fullName>
    </submittedName>
</protein>
<feature type="region of interest" description="Disordered" evidence="1">
    <location>
        <begin position="57"/>
        <end position="168"/>
    </location>
</feature>
<feature type="compositionally biased region" description="Basic and acidic residues" evidence="1">
    <location>
        <begin position="105"/>
        <end position="133"/>
    </location>
</feature>
<keyword evidence="2" id="KW-1133">Transmembrane helix</keyword>
<feature type="transmembrane region" description="Helical" evidence="2">
    <location>
        <begin position="350"/>
        <end position="372"/>
    </location>
</feature>
<dbReference type="Gene3D" id="3.90.550.10">
    <property type="entry name" value="Spore Coat Polysaccharide Biosynthesis Protein SpsA, Chain A"/>
    <property type="match status" value="1"/>
</dbReference>
<dbReference type="GeneID" id="73289823"/>
<feature type="domain" description="Glycosyltransferase 2-like" evidence="3">
    <location>
        <begin position="145"/>
        <end position="272"/>
    </location>
</feature>
<dbReference type="KEGG" id="sawl:NGM29_07215"/>
<organism evidence="4 5">
    <name type="scientific">Natronosalvus rutilus</name>
    <dbReference type="NCBI Taxonomy" id="2953753"/>
    <lineage>
        <taxon>Archaea</taxon>
        <taxon>Methanobacteriati</taxon>
        <taxon>Methanobacteriota</taxon>
        <taxon>Stenosarchaea group</taxon>
        <taxon>Halobacteria</taxon>
        <taxon>Halobacteriales</taxon>
        <taxon>Natrialbaceae</taxon>
        <taxon>Natronosalvus</taxon>
    </lineage>
</organism>
<dbReference type="InterPro" id="IPR001173">
    <property type="entry name" value="Glyco_trans_2-like"/>
</dbReference>
<dbReference type="PANTHER" id="PTHR48090">
    <property type="entry name" value="UNDECAPRENYL-PHOSPHATE 4-DEOXY-4-FORMAMIDO-L-ARABINOSE TRANSFERASE-RELATED"/>
    <property type="match status" value="1"/>
</dbReference>
<sequence length="419" mass="45927">MYRAHSVGVVVPAYNEEGFVGRVIETMPAFVDRVYVVDDRSTDGTWDEITRYAERATPQLVTDGNGSSSAVQASSDGGGRPGRSDQPDRTAPDGGSSVAPSTDGETDRLPETDLSSIERERELDRPVDDHAQRSDAPLETSDHSSQRDDEASEDASTTVVPIRHERNRGVGGAIKTGYRRALEDGMDVTAVMAGDAQMDPDQLHRLLDPIVEGQADYAKGNRLAGRDHRESMSNWRLFGNVTLTVLTKVASGYWEMMDPQNGYTAISRGALEAVDLDALYEEYGFANDLLVELNTAGYRIADVSMPAVYGDERSHIEYRTFVPRLSKLLLAGFLRRLGRRYVVREFHPLVVLYGLGVAGWLLATAAFGWAAANRVRAETRTGRVGWTVLYAFLGAMCLAFAMTLDHEANVGTVTVVNDQ</sequence>
<dbReference type="AlphaFoldDB" id="A0A9E7SYF7"/>
<keyword evidence="2" id="KW-0472">Membrane</keyword>
<gene>
    <name evidence="4" type="ORF">NGM29_07215</name>
</gene>
<reference evidence="4" key="1">
    <citation type="submission" date="2022-06" db="EMBL/GenBank/DDBJ databases">
        <title>Diverse halophilic archaea isolated from saline environments.</title>
        <authorList>
            <person name="Cui H.-L."/>
        </authorList>
    </citation>
    <scope>NUCLEOTIDE SEQUENCE</scope>
    <source>
        <strain evidence="4">WLHS1</strain>
    </source>
</reference>
<dbReference type="SUPFAM" id="SSF53448">
    <property type="entry name" value="Nucleotide-diphospho-sugar transferases"/>
    <property type="match status" value="1"/>
</dbReference>
<dbReference type="InterPro" id="IPR050256">
    <property type="entry name" value="Glycosyltransferase_2"/>
</dbReference>
<dbReference type="EMBL" id="CP100355">
    <property type="protein sequence ID" value="UTF55033.1"/>
    <property type="molecule type" value="Genomic_DNA"/>
</dbReference>
<evidence type="ECO:0000313" key="4">
    <source>
        <dbReference type="EMBL" id="UTF55033.1"/>
    </source>
</evidence>
<name>A0A9E7SYF7_9EURY</name>
<feature type="compositionally biased region" description="Basic and acidic residues" evidence="1">
    <location>
        <begin position="82"/>
        <end position="91"/>
    </location>
</feature>
<feature type="compositionally biased region" description="Basic and acidic residues" evidence="1">
    <location>
        <begin position="140"/>
        <end position="149"/>
    </location>
</feature>
<dbReference type="Proteomes" id="UP001056855">
    <property type="component" value="Chromosome"/>
</dbReference>
<dbReference type="CDD" id="cd04179">
    <property type="entry name" value="DPM_DPG-synthase_like"/>
    <property type="match status" value="1"/>
</dbReference>
<evidence type="ECO:0000256" key="1">
    <source>
        <dbReference type="SAM" id="MobiDB-lite"/>
    </source>
</evidence>
<feature type="compositionally biased region" description="Polar residues" evidence="1">
    <location>
        <begin position="59"/>
        <end position="73"/>
    </location>
</feature>
<evidence type="ECO:0000259" key="3">
    <source>
        <dbReference type="Pfam" id="PF00535"/>
    </source>
</evidence>
<dbReference type="InterPro" id="IPR029044">
    <property type="entry name" value="Nucleotide-diphossugar_trans"/>
</dbReference>